<organism evidence="2">
    <name type="scientific">freshwater metagenome</name>
    <dbReference type="NCBI Taxonomy" id="449393"/>
    <lineage>
        <taxon>unclassified sequences</taxon>
        <taxon>metagenomes</taxon>
        <taxon>ecological metagenomes</taxon>
    </lineage>
</organism>
<dbReference type="AlphaFoldDB" id="A0A6J6HX93"/>
<dbReference type="GO" id="GO:0005829">
    <property type="term" value="C:cytosol"/>
    <property type="evidence" value="ECO:0007669"/>
    <property type="project" value="TreeGrafter"/>
</dbReference>
<name>A0A6J6HX93_9ZZZZ</name>
<protein>
    <submittedName>
        <fullName evidence="2">Unannotated protein</fullName>
    </submittedName>
</protein>
<dbReference type="PANTHER" id="PTHR42686">
    <property type="entry name" value="GH17980P-RELATED"/>
    <property type="match status" value="1"/>
</dbReference>
<dbReference type="PANTHER" id="PTHR42686:SF1">
    <property type="entry name" value="GH17980P-RELATED"/>
    <property type="match status" value="1"/>
</dbReference>
<dbReference type="EMBL" id="CAEZUV010000091">
    <property type="protein sequence ID" value="CAB4615794.1"/>
    <property type="molecule type" value="Genomic_DNA"/>
</dbReference>
<dbReference type="InterPro" id="IPR023210">
    <property type="entry name" value="NADP_OxRdtase_dom"/>
</dbReference>
<feature type="domain" description="NADP-dependent oxidoreductase" evidence="1">
    <location>
        <begin position="1"/>
        <end position="295"/>
    </location>
</feature>
<sequence length="304" mass="33051">MGTAALGGLYTSVTDEDAEKVISTAIDSGINYFDTAPLYGHGLSEIRLGRALRASGKKFVISTKVGRVLNRVEDSEKSWLFADASTKIEPVFDWSAEGIKRSILESLERLDLDHVDIVHMHDADDHVEEAINSAFPVLAEMRSQGIIKAIGTGLNRCKHSIKIMSETDLDFALIAGRFTLLDQEAQEVLFPLAIKMNVSILAGGVFNSGILANPTAGAKFDYLPASDEIIEKVGKIRSFFADHKIPLTAAAIQFPTRHRAVAAVLAGPRNASEMNSIIQDFDLTISDHVWDELDSSGLITPLSN</sequence>
<reference evidence="2" key="1">
    <citation type="submission" date="2020-05" db="EMBL/GenBank/DDBJ databases">
        <authorList>
            <person name="Chiriac C."/>
            <person name="Salcher M."/>
            <person name="Ghai R."/>
            <person name="Kavagutti S V."/>
        </authorList>
    </citation>
    <scope>NUCLEOTIDE SEQUENCE</scope>
</reference>
<evidence type="ECO:0000313" key="2">
    <source>
        <dbReference type="EMBL" id="CAB4615794.1"/>
    </source>
</evidence>
<evidence type="ECO:0000259" key="1">
    <source>
        <dbReference type="Pfam" id="PF00248"/>
    </source>
</evidence>
<dbReference type="GO" id="GO:0016491">
    <property type="term" value="F:oxidoreductase activity"/>
    <property type="evidence" value="ECO:0007669"/>
    <property type="project" value="InterPro"/>
</dbReference>
<dbReference type="InterPro" id="IPR020471">
    <property type="entry name" value="AKR"/>
</dbReference>
<gene>
    <name evidence="2" type="ORF">UFOPK1856_00684</name>
</gene>
<dbReference type="Pfam" id="PF00248">
    <property type="entry name" value="Aldo_ket_red"/>
    <property type="match status" value="1"/>
</dbReference>
<dbReference type="Gene3D" id="3.20.20.100">
    <property type="entry name" value="NADP-dependent oxidoreductase domain"/>
    <property type="match status" value="1"/>
</dbReference>
<proteinExistence type="predicted"/>
<accession>A0A6J6HX93</accession>
<dbReference type="SUPFAM" id="SSF51430">
    <property type="entry name" value="NAD(P)-linked oxidoreductase"/>
    <property type="match status" value="1"/>
</dbReference>
<dbReference type="InterPro" id="IPR036812">
    <property type="entry name" value="NAD(P)_OxRdtase_dom_sf"/>
</dbReference>